<reference evidence="1" key="1">
    <citation type="journal article" date="2014" name="Front. Microbiol.">
        <title>High frequency of phylogenetically diverse reductive dehalogenase-homologous genes in deep subseafloor sedimentary metagenomes.</title>
        <authorList>
            <person name="Kawai M."/>
            <person name="Futagami T."/>
            <person name="Toyoda A."/>
            <person name="Takaki Y."/>
            <person name="Nishi S."/>
            <person name="Hori S."/>
            <person name="Arai W."/>
            <person name="Tsubouchi T."/>
            <person name="Morono Y."/>
            <person name="Uchiyama I."/>
            <person name="Ito T."/>
            <person name="Fujiyama A."/>
            <person name="Inagaki F."/>
            <person name="Takami H."/>
        </authorList>
    </citation>
    <scope>NUCLEOTIDE SEQUENCE</scope>
    <source>
        <strain evidence="1">Expedition CK06-06</strain>
    </source>
</reference>
<dbReference type="EMBL" id="BARV01004823">
    <property type="protein sequence ID" value="GAI07727.1"/>
    <property type="molecule type" value="Genomic_DNA"/>
</dbReference>
<name>X1KKY4_9ZZZZ</name>
<proteinExistence type="predicted"/>
<gene>
    <name evidence="1" type="ORF">S06H3_10424</name>
</gene>
<comment type="caution">
    <text evidence="1">The sequence shown here is derived from an EMBL/GenBank/DDBJ whole genome shotgun (WGS) entry which is preliminary data.</text>
</comment>
<dbReference type="AlphaFoldDB" id="X1KKY4"/>
<organism evidence="1">
    <name type="scientific">marine sediment metagenome</name>
    <dbReference type="NCBI Taxonomy" id="412755"/>
    <lineage>
        <taxon>unclassified sequences</taxon>
        <taxon>metagenomes</taxon>
        <taxon>ecological metagenomes</taxon>
    </lineage>
</organism>
<sequence length="136" mass="14798">MRHLMDIGISTTESLPRMRYVTPAYGTFTFFGMRSQRIYNVDAYVADVADALVHFDGGGGASTTSPTSFTAPEDILLSDVSFKTGPTVISKLQILRGNQATGDFLRLAAHLDTSPVRSPVRLGFVRGTEVRAIEKV</sequence>
<accession>X1KKY4</accession>
<evidence type="ECO:0000313" key="1">
    <source>
        <dbReference type="EMBL" id="GAI07727.1"/>
    </source>
</evidence>
<protein>
    <submittedName>
        <fullName evidence="1">Uncharacterized protein</fullName>
    </submittedName>
</protein>